<evidence type="ECO:0000313" key="9">
    <source>
        <dbReference type="EMBL" id="KAG0149241.1"/>
    </source>
</evidence>
<evidence type="ECO:0000256" key="8">
    <source>
        <dbReference type="RuleBase" id="RU364150"/>
    </source>
</evidence>
<evidence type="ECO:0000256" key="7">
    <source>
        <dbReference type="ARBA" id="ARBA00032012"/>
    </source>
</evidence>
<dbReference type="GO" id="GO:0016592">
    <property type="term" value="C:mediator complex"/>
    <property type="evidence" value="ECO:0007669"/>
    <property type="project" value="InterPro"/>
</dbReference>
<evidence type="ECO:0000256" key="5">
    <source>
        <dbReference type="ARBA" id="ARBA00023163"/>
    </source>
</evidence>
<evidence type="ECO:0000256" key="1">
    <source>
        <dbReference type="ARBA" id="ARBA00004123"/>
    </source>
</evidence>
<dbReference type="Proteomes" id="UP000886653">
    <property type="component" value="Unassembled WGS sequence"/>
</dbReference>
<dbReference type="PANTHER" id="PTHR13321:SF2">
    <property type="entry name" value="MEDIATOR OF RNA POLYMERASE II TRANSCRIPTION SUBUNIT 18"/>
    <property type="match status" value="1"/>
</dbReference>
<keyword evidence="10" id="KW-1185">Reference proteome</keyword>
<protein>
    <recommendedName>
        <fullName evidence="3 8">Mediator of RNA polymerase II transcription subunit 18</fullName>
    </recommendedName>
    <alternativeName>
        <fullName evidence="7 8">Mediator complex subunit 18</fullName>
    </alternativeName>
</protein>
<comment type="caution">
    <text evidence="9">The sequence shown here is derived from an EMBL/GenBank/DDBJ whole genome shotgun (WGS) entry which is preliminary data.</text>
</comment>
<evidence type="ECO:0000256" key="3">
    <source>
        <dbReference type="ARBA" id="ARBA00019612"/>
    </source>
</evidence>
<dbReference type="OrthoDB" id="10018982at2759"/>
<keyword evidence="5 8" id="KW-0804">Transcription</keyword>
<dbReference type="GO" id="GO:0006369">
    <property type="term" value="P:termination of RNA polymerase II transcription"/>
    <property type="evidence" value="ECO:0007669"/>
    <property type="project" value="TreeGrafter"/>
</dbReference>
<comment type="similarity">
    <text evidence="2 8">Belongs to the Mediator complex subunit 18 family.</text>
</comment>
<dbReference type="GO" id="GO:0003712">
    <property type="term" value="F:transcription coregulator activity"/>
    <property type="evidence" value="ECO:0007669"/>
    <property type="project" value="InterPro"/>
</dbReference>
<dbReference type="EMBL" id="MU167229">
    <property type="protein sequence ID" value="KAG0149241.1"/>
    <property type="molecule type" value="Genomic_DNA"/>
</dbReference>
<keyword evidence="4 8" id="KW-0805">Transcription regulation</keyword>
<evidence type="ECO:0000256" key="2">
    <source>
        <dbReference type="ARBA" id="ARBA00009814"/>
    </source>
</evidence>
<evidence type="ECO:0000256" key="4">
    <source>
        <dbReference type="ARBA" id="ARBA00023015"/>
    </source>
</evidence>
<reference evidence="9" key="1">
    <citation type="submission" date="2013-11" db="EMBL/GenBank/DDBJ databases">
        <title>Genome sequence of the fusiform rust pathogen reveals effectors for host alternation and coevolution with pine.</title>
        <authorList>
            <consortium name="DOE Joint Genome Institute"/>
            <person name="Smith K."/>
            <person name="Pendleton A."/>
            <person name="Kubisiak T."/>
            <person name="Anderson C."/>
            <person name="Salamov A."/>
            <person name="Aerts A."/>
            <person name="Riley R."/>
            <person name="Clum A."/>
            <person name="Lindquist E."/>
            <person name="Ence D."/>
            <person name="Campbell M."/>
            <person name="Kronenberg Z."/>
            <person name="Feau N."/>
            <person name="Dhillon B."/>
            <person name="Hamelin R."/>
            <person name="Burleigh J."/>
            <person name="Smith J."/>
            <person name="Yandell M."/>
            <person name="Nelson C."/>
            <person name="Grigoriev I."/>
            <person name="Davis J."/>
        </authorList>
    </citation>
    <scope>NUCLEOTIDE SEQUENCE</scope>
    <source>
        <strain evidence="9">G11</strain>
    </source>
</reference>
<organism evidence="9 10">
    <name type="scientific">Cronartium quercuum f. sp. fusiforme G11</name>
    <dbReference type="NCBI Taxonomy" id="708437"/>
    <lineage>
        <taxon>Eukaryota</taxon>
        <taxon>Fungi</taxon>
        <taxon>Dikarya</taxon>
        <taxon>Basidiomycota</taxon>
        <taxon>Pucciniomycotina</taxon>
        <taxon>Pucciniomycetes</taxon>
        <taxon>Pucciniales</taxon>
        <taxon>Coleosporiaceae</taxon>
        <taxon>Cronartium</taxon>
    </lineage>
</organism>
<comment type="function">
    <text evidence="8">Component of the Mediator complex, a coactivator involved in the regulated transcription of nearly all RNA polymerase II-dependent genes. Mediator functions as a bridge to convey information from gene-specific regulatory proteins to the basal RNA polymerase II transcription machinery. Mediator is recruited to promoters by direct interactions with regulatory proteins and serves as a scaffold for the assembly of a functional preinitiation complex with RNA polymerase II and the general transcription factors.</text>
</comment>
<evidence type="ECO:0000256" key="6">
    <source>
        <dbReference type="ARBA" id="ARBA00023242"/>
    </source>
</evidence>
<name>A0A9P6TE88_9BASI</name>
<keyword evidence="8" id="KW-0010">Activator</keyword>
<dbReference type="AlphaFoldDB" id="A0A9P6TE88"/>
<dbReference type="GO" id="GO:0006357">
    <property type="term" value="P:regulation of transcription by RNA polymerase II"/>
    <property type="evidence" value="ECO:0007669"/>
    <property type="project" value="InterPro"/>
</dbReference>
<gene>
    <name evidence="8" type="primary">MED18</name>
    <name evidence="9" type="ORF">CROQUDRAFT_653810</name>
</gene>
<sequence>MSTEVSVTGLVPSELRQSVLDRLATHCHSACHFLTREVIFDRGPLEDFPEDTNMLRLRHTKQTPDFSKPKEAGTGWTLTSLGRPEPERLSPEFLIRPMYACPVIEGDPFEFTSALGYRRKFEYYRRGIVLTRGPVMTEIYQVHSTPTDPPIEWRDVYLISVTVIIPPANSTGRSIQELRDEASERVRGIQGYLKGLVDLGRVEPF</sequence>
<dbReference type="Pfam" id="PF09637">
    <property type="entry name" value="Med18"/>
    <property type="match status" value="1"/>
</dbReference>
<dbReference type="PANTHER" id="PTHR13321">
    <property type="entry name" value="MEDIATOR OF RNA POLYMERASE II TRANSCRIPTION, SUBUNIT 18"/>
    <property type="match status" value="1"/>
</dbReference>
<dbReference type="Gene3D" id="2.40.320.10">
    <property type="entry name" value="Hypothetical Protein Pfu-838710-001"/>
    <property type="match status" value="1"/>
</dbReference>
<keyword evidence="6 8" id="KW-0539">Nucleus</keyword>
<comment type="subcellular location">
    <subcellularLocation>
        <location evidence="1 8">Nucleus</location>
    </subcellularLocation>
</comment>
<dbReference type="GO" id="GO:0070847">
    <property type="term" value="C:core mediator complex"/>
    <property type="evidence" value="ECO:0007669"/>
    <property type="project" value="TreeGrafter"/>
</dbReference>
<comment type="subunit">
    <text evidence="8">Component of the Mediator complex.</text>
</comment>
<accession>A0A9P6TE88</accession>
<proteinExistence type="inferred from homology"/>
<dbReference type="InterPro" id="IPR019095">
    <property type="entry name" value="Mediator_Med18"/>
</dbReference>
<evidence type="ECO:0000313" key="10">
    <source>
        <dbReference type="Proteomes" id="UP000886653"/>
    </source>
</evidence>